<organism evidence="1">
    <name type="scientific">mine drainage metagenome</name>
    <dbReference type="NCBI Taxonomy" id="410659"/>
    <lineage>
        <taxon>unclassified sequences</taxon>
        <taxon>metagenomes</taxon>
        <taxon>ecological metagenomes</taxon>
    </lineage>
</organism>
<name>A0A1J5PRQ1_9ZZZZ</name>
<gene>
    <name evidence="1" type="ORF">GALL_521810</name>
</gene>
<dbReference type="EMBL" id="MLJW01006733">
    <property type="protein sequence ID" value="OIQ66253.1"/>
    <property type="molecule type" value="Genomic_DNA"/>
</dbReference>
<dbReference type="AlphaFoldDB" id="A0A1J5PRQ1"/>
<evidence type="ECO:0008006" key="2">
    <source>
        <dbReference type="Google" id="ProtNLM"/>
    </source>
</evidence>
<protein>
    <recommendedName>
        <fullName evidence="2">HNH endonuclease</fullName>
    </recommendedName>
</protein>
<sequence>MNHREASGSRRQAIWAFAARVAAVNSTRLALFQRLKATALPVETGTGGRTKFNRTRLGLPKTHSLDAACVGEVDAVQGWQQPALQIKATGRGSYQRTWLDRFGFPRGFLTRAKRHFGVQTGDQVRAVVPAGKHAGVHTGRVAVRASGSFNIQTGSGLVQGITHRHCRVIQRADGYGYSTQIAPTQGARTGADVSAALSLSGMNAGVSRANG</sequence>
<proteinExistence type="predicted"/>
<evidence type="ECO:0000313" key="1">
    <source>
        <dbReference type="EMBL" id="OIQ66253.1"/>
    </source>
</evidence>
<comment type="caution">
    <text evidence="1">The sequence shown here is derived from an EMBL/GenBank/DDBJ whole genome shotgun (WGS) entry which is preliminary data.</text>
</comment>
<accession>A0A1J5PRQ1</accession>
<reference evidence="1" key="1">
    <citation type="submission" date="2016-10" db="EMBL/GenBank/DDBJ databases">
        <title>Sequence of Gallionella enrichment culture.</title>
        <authorList>
            <person name="Poehlein A."/>
            <person name="Muehling M."/>
            <person name="Daniel R."/>
        </authorList>
    </citation>
    <scope>NUCLEOTIDE SEQUENCE</scope>
</reference>